<dbReference type="InterPro" id="IPR036439">
    <property type="entry name" value="Dockerin_dom_sf"/>
</dbReference>
<dbReference type="EC" id="3.1.6.1" evidence="7"/>
<dbReference type="PANTHER" id="PTHR42693">
    <property type="entry name" value="ARYLSULFATASE FAMILY MEMBER"/>
    <property type="match status" value="1"/>
</dbReference>
<dbReference type="Pfam" id="PF00884">
    <property type="entry name" value="Sulfatase"/>
    <property type="match status" value="1"/>
</dbReference>
<evidence type="ECO:0000256" key="5">
    <source>
        <dbReference type="SAM" id="SignalP"/>
    </source>
</evidence>
<dbReference type="PROSITE" id="PS00018">
    <property type="entry name" value="EF_HAND_1"/>
    <property type="match status" value="1"/>
</dbReference>
<dbReference type="EMBL" id="CP036349">
    <property type="protein sequence ID" value="QDV73969.1"/>
    <property type="molecule type" value="Genomic_DNA"/>
</dbReference>
<evidence type="ECO:0000313" key="7">
    <source>
        <dbReference type="EMBL" id="QDV73969.1"/>
    </source>
</evidence>
<evidence type="ECO:0000256" key="4">
    <source>
        <dbReference type="ARBA" id="ARBA00022837"/>
    </source>
</evidence>
<dbReference type="SUPFAM" id="SSF53649">
    <property type="entry name" value="Alkaline phosphatase-like"/>
    <property type="match status" value="1"/>
</dbReference>
<keyword evidence="2" id="KW-0479">Metal-binding</keyword>
<dbReference type="InterPro" id="IPR024607">
    <property type="entry name" value="Sulfatase_CS"/>
</dbReference>
<dbReference type="CDD" id="cd14256">
    <property type="entry name" value="Dockerin_I"/>
    <property type="match status" value="1"/>
</dbReference>
<dbReference type="GO" id="GO:0004553">
    <property type="term" value="F:hydrolase activity, hydrolyzing O-glycosyl compounds"/>
    <property type="evidence" value="ECO:0007669"/>
    <property type="project" value="InterPro"/>
</dbReference>
<dbReference type="Gene3D" id="3.40.720.10">
    <property type="entry name" value="Alkaline Phosphatase, subunit A"/>
    <property type="match status" value="1"/>
</dbReference>
<dbReference type="InterPro" id="IPR017850">
    <property type="entry name" value="Alkaline_phosphatase_core_sf"/>
</dbReference>
<sequence precursor="true">MLGCVSLALTALAPVAQAAERPNILVILTDDLAYSDTSPFGGEMATPTLQSMADNGLRMGNFYTAPRCSNTRASLMTGLQSHVVGLPNLAGDGTQLPKNHAFVSEVLQDSGYHTYMSGKWHLGNTQNFGSIPGGHVRDPRVRGFDDYWGFTENHSQDNFQGNYRLLSDNIPERTYTTSSGGNQPGTFYQTDAITDYALDFFADSRQRNAAEGTNDPFFTYVAFGSPHFPLQARDEWVDPLVNRYGIGWDQLRMDRLDRMQELGVIDEETALTLRSDVANTNHGETLHQIRAWDTLPADRQADLARRMAIYAAMVERVDYNIGRMMSDLEVNGELDNTLIVFMSDHGANGEWHEYGFNANESPRTGADLDSMGTTTSAADKDIFYGSGWANAGNTPFRNYKHYTHEGGIKSPTIIQWNDGLDPELVGDFSQQVSDVRDLYPTLLQIAGVETPSEWTDLSGATYKTTGGFGESLADYLTTGQALGERELGWEHEGNRAFRVGDWKLVSSNFGSTQPGGAGINEWELYNLAEDPTEVDNLASDPAFADTFDQMLAGYQRWAFQNNVSSVMPWSAADFNKDGVLDTADLAAFQEGWLESAALASNETFARGDVNLDGVTNVDDFVLVRRAFQLGGQQAVFAQFAKSFGVPEPSTLGMIVVASGVAMMSRRRASAQPS</sequence>
<evidence type="ECO:0000256" key="2">
    <source>
        <dbReference type="ARBA" id="ARBA00022723"/>
    </source>
</evidence>
<proteinExistence type="inferred from homology"/>
<dbReference type="Gene3D" id="3.30.1120.10">
    <property type="match status" value="1"/>
</dbReference>
<keyword evidence="8" id="KW-1185">Reference proteome</keyword>
<gene>
    <name evidence="7" type="primary">atsA_6</name>
    <name evidence="7" type="ORF">Spa11_21680</name>
</gene>
<dbReference type="InterPro" id="IPR000917">
    <property type="entry name" value="Sulfatase_N"/>
</dbReference>
<dbReference type="InterPro" id="IPR002105">
    <property type="entry name" value="Dockerin_1_rpt"/>
</dbReference>
<feature type="signal peptide" evidence="5">
    <location>
        <begin position="1"/>
        <end position="18"/>
    </location>
</feature>
<dbReference type="InterPro" id="IPR013424">
    <property type="entry name" value="Ice-binding_C"/>
</dbReference>
<feature type="domain" description="Sulfatase N-terminal" evidence="6">
    <location>
        <begin position="22"/>
        <end position="448"/>
    </location>
</feature>
<dbReference type="InterPro" id="IPR018247">
    <property type="entry name" value="EF_Hand_1_Ca_BS"/>
</dbReference>
<dbReference type="Gene3D" id="1.10.1330.10">
    <property type="entry name" value="Dockerin domain"/>
    <property type="match status" value="1"/>
</dbReference>
<dbReference type="PROSITE" id="PS00149">
    <property type="entry name" value="SULFATASE_2"/>
    <property type="match status" value="1"/>
</dbReference>
<dbReference type="RefSeq" id="WP_197529894.1">
    <property type="nucleotide sequence ID" value="NZ_CP036349.1"/>
</dbReference>
<keyword evidence="5" id="KW-0732">Signal</keyword>
<dbReference type="PANTHER" id="PTHR42693:SF53">
    <property type="entry name" value="ENDO-4-O-SULFATASE"/>
    <property type="match status" value="1"/>
</dbReference>
<evidence type="ECO:0000313" key="8">
    <source>
        <dbReference type="Proteomes" id="UP000316426"/>
    </source>
</evidence>
<accession>A0A518K857</accession>
<dbReference type="NCBIfam" id="TIGR02595">
    <property type="entry name" value="PEP_CTERM"/>
    <property type="match status" value="1"/>
</dbReference>
<evidence type="ECO:0000259" key="6">
    <source>
        <dbReference type="Pfam" id="PF00884"/>
    </source>
</evidence>
<dbReference type="CDD" id="cd16025">
    <property type="entry name" value="PAS_like"/>
    <property type="match status" value="1"/>
</dbReference>
<dbReference type="AlphaFoldDB" id="A0A518K857"/>
<dbReference type="GO" id="GO:0046872">
    <property type="term" value="F:metal ion binding"/>
    <property type="evidence" value="ECO:0007669"/>
    <property type="project" value="UniProtKB-KW"/>
</dbReference>
<reference evidence="7 8" key="1">
    <citation type="submission" date="2019-02" db="EMBL/GenBank/DDBJ databases">
        <title>Deep-cultivation of Planctomycetes and their phenomic and genomic characterization uncovers novel biology.</title>
        <authorList>
            <person name="Wiegand S."/>
            <person name="Jogler M."/>
            <person name="Boedeker C."/>
            <person name="Pinto D."/>
            <person name="Vollmers J."/>
            <person name="Rivas-Marin E."/>
            <person name="Kohn T."/>
            <person name="Peeters S.H."/>
            <person name="Heuer A."/>
            <person name="Rast P."/>
            <person name="Oberbeckmann S."/>
            <person name="Bunk B."/>
            <person name="Jeske O."/>
            <person name="Meyerdierks A."/>
            <person name="Storesund J.E."/>
            <person name="Kallscheuer N."/>
            <person name="Luecker S."/>
            <person name="Lage O.M."/>
            <person name="Pohl T."/>
            <person name="Merkel B.J."/>
            <person name="Hornburger P."/>
            <person name="Mueller R.-W."/>
            <person name="Bruemmer F."/>
            <person name="Labrenz M."/>
            <person name="Spormann A.M."/>
            <person name="Op den Camp H."/>
            <person name="Overmann J."/>
            <person name="Amann R."/>
            <person name="Jetten M.S.M."/>
            <person name="Mascher T."/>
            <person name="Medema M.H."/>
            <person name="Devos D.P."/>
            <person name="Kaster A.-K."/>
            <person name="Ovreas L."/>
            <person name="Rohde M."/>
            <person name="Galperin M.Y."/>
            <person name="Jogler C."/>
        </authorList>
    </citation>
    <scope>NUCLEOTIDE SEQUENCE [LARGE SCALE GENOMIC DNA]</scope>
    <source>
        <strain evidence="7 8">Spa11</strain>
    </source>
</reference>
<comment type="similarity">
    <text evidence="1">Belongs to the sulfatase family.</text>
</comment>
<dbReference type="GO" id="GO:0004065">
    <property type="term" value="F:arylsulfatase activity"/>
    <property type="evidence" value="ECO:0007669"/>
    <property type="project" value="UniProtKB-EC"/>
</dbReference>
<keyword evidence="4" id="KW-0106">Calcium</keyword>
<name>A0A518K857_9BACT</name>
<dbReference type="Proteomes" id="UP000316426">
    <property type="component" value="Chromosome"/>
</dbReference>
<evidence type="ECO:0000256" key="1">
    <source>
        <dbReference type="ARBA" id="ARBA00008779"/>
    </source>
</evidence>
<organism evidence="7 8">
    <name type="scientific">Botrimarina mediterranea</name>
    <dbReference type="NCBI Taxonomy" id="2528022"/>
    <lineage>
        <taxon>Bacteria</taxon>
        <taxon>Pseudomonadati</taxon>
        <taxon>Planctomycetota</taxon>
        <taxon>Planctomycetia</taxon>
        <taxon>Pirellulales</taxon>
        <taxon>Lacipirellulaceae</taxon>
        <taxon>Botrimarina</taxon>
    </lineage>
</organism>
<evidence type="ECO:0000256" key="3">
    <source>
        <dbReference type="ARBA" id="ARBA00022801"/>
    </source>
</evidence>
<feature type="chain" id="PRO_5022245023" evidence="5">
    <location>
        <begin position="19"/>
        <end position="673"/>
    </location>
</feature>
<keyword evidence="3 7" id="KW-0378">Hydrolase</keyword>
<dbReference type="GO" id="GO:0000272">
    <property type="term" value="P:polysaccharide catabolic process"/>
    <property type="evidence" value="ECO:0007669"/>
    <property type="project" value="InterPro"/>
</dbReference>
<dbReference type="Pfam" id="PF00404">
    <property type="entry name" value="Dockerin_1"/>
    <property type="match status" value="1"/>
</dbReference>
<dbReference type="InterPro" id="IPR050738">
    <property type="entry name" value="Sulfatase"/>
</dbReference>
<dbReference type="SUPFAM" id="SSF63446">
    <property type="entry name" value="Type I dockerin domain"/>
    <property type="match status" value="1"/>
</dbReference>
<protein>
    <submittedName>
        <fullName evidence="7">Arylsulfatase</fullName>
        <ecNumber evidence="7">3.1.6.1</ecNumber>
    </submittedName>
</protein>
<dbReference type="KEGG" id="bmei:Spa11_21680"/>